<evidence type="ECO:0000313" key="1">
    <source>
        <dbReference type="EMBL" id="MET3560376.1"/>
    </source>
</evidence>
<evidence type="ECO:0000313" key="2">
    <source>
        <dbReference type="Proteomes" id="UP001549112"/>
    </source>
</evidence>
<dbReference type="Proteomes" id="UP001549112">
    <property type="component" value="Unassembled WGS sequence"/>
</dbReference>
<proteinExistence type="predicted"/>
<reference evidence="1 2" key="1">
    <citation type="submission" date="2024-06" db="EMBL/GenBank/DDBJ databases">
        <title>Genomic Encyclopedia of Type Strains, Phase IV (KMG-IV): sequencing the most valuable type-strain genomes for metagenomic binning, comparative biology and taxonomic classification.</title>
        <authorList>
            <person name="Goeker M."/>
        </authorList>
    </citation>
    <scope>NUCLEOTIDE SEQUENCE [LARGE SCALE GENOMIC DNA]</scope>
    <source>
        <strain evidence="1 2">DSM 23650</strain>
    </source>
</reference>
<dbReference type="EMBL" id="JBEPLT010000009">
    <property type="protein sequence ID" value="MET3560376.1"/>
    <property type="molecule type" value="Genomic_DNA"/>
</dbReference>
<organism evidence="1 2">
    <name type="scientific">Bartonella japonica</name>
    <dbReference type="NCBI Taxonomy" id="357761"/>
    <lineage>
        <taxon>Bacteria</taxon>
        <taxon>Pseudomonadati</taxon>
        <taxon>Pseudomonadota</taxon>
        <taxon>Alphaproteobacteria</taxon>
        <taxon>Hyphomicrobiales</taxon>
        <taxon>Bartonellaceae</taxon>
        <taxon>Bartonella</taxon>
    </lineage>
</organism>
<sequence length="41" mass="4654">MSFTRGFFAQPIFAKTPADTLMMAWKLDSIKTFNSAQLKNV</sequence>
<gene>
    <name evidence="1" type="ORF">ABID39_001070</name>
</gene>
<protein>
    <submittedName>
        <fullName evidence="1">Uncharacterized protein</fullName>
    </submittedName>
</protein>
<accession>A0ABV2FPE8</accession>
<keyword evidence="2" id="KW-1185">Reference proteome</keyword>
<comment type="caution">
    <text evidence="1">The sequence shown here is derived from an EMBL/GenBank/DDBJ whole genome shotgun (WGS) entry which is preliminary data.</text>
</comment>
<name>A0ABV2FPE8_9HYPH</name>